<evidence type="ECO:0000313" key="1">
    <source>
        <dbReference type="EMBL" id="OHA00430.1"/>
    </source>
</evidence>
<comment type="caution">
    <text evidence="1">The sequence shown here is derived from an EMBL/GenBank/DDBJ whole genome shotgun (WGS) entry which is preliminary data.</text>
</comment>
<dbReference type="AlphaFoldDB" id="A0A1G2KLW0"/>
<reference evidence="1 2" key="1">
    <citation type="journal article" date="2016" name="Nat. Commun.">
        <title>Thousands of microbial genomes shed light on interconnected biogeochemical processes in an aquifer system.</title>
        <authorList>
            <person name="Anantharaman K."/>
            <person name="Brown C.T."/>
            <person name="Hug L.A."/>
            <person name="Sharon I."/>
            <person name="Castelle C.J."/>
            <person name="Probst A.J."/>
            <person name="Thomas B.C."/>
            <person name="Singh A."/>
            <person name="Wilkins M.J."/>
            <person name="Karaoz U."/>
            <person name="Brodie E.L."/>
            <person name="Williams K.H."/>
            <person name="Hubbard S.S."/>
            <person name="Banfield J.F."/>
        </authorList>
    </citation>
    <scope>NUCLEOTIDE SEQUENCE [LARGE SCALE GENOMIC DNA]</scope>
</reference>
<gene>
    <name evidence="1" type="ORF">A3C07_01075</name>
</gene>
<evidence type="ECO:0000313" key="2">
    <source>
        <dbReference type="Proteomes" id="UP000179023"/>
    </source>
</evidence>
<dbReference type="Proteomes" id="UP000179023">
    <property type="component" value="Unassembled WGS sequence"/>
</dbReference>
<proteinExistence type="predicted"/>
<dbReference type="EMBL" id="MHQI01000015">
    <property type="protein sequence ID" value="OHA00430.1"/>
    <property type="molecule type" value="Genomic_DNA"/>
</dbReference>
<organism evidence="1 2">
    <name type="scientific">Candidatus Sungbacteria bacterium RIFCSPHIGHO2_02_FULL_47_11</name>
    <dbReference type="NCBI Taxonomy" id="1802270"/>
    <lineage>
        <taxon>Bacteria</taxon>
        <taxon>Candidatus Sungiibacteriota</taxon>
    </lineage>
</organism>
<name>A0A1G2KLW0_9BACT</name>
<protein>
    <submittedName>
        <fullName evidence="1">Uncharacterized protein</fullName>
    </submittedName>
</protein>
<accession>A0A1G2KLW0</accession>
<sequence length="588" mass="69152">MNSETKQCQNCKNQFTIELEDFTFYEKICVPPPTWCPECRFFRRAIFRNERKFFKGTDGLRGEPLISFWPPELGFSVYRDKDWWTQDLWDPLQFGQEFDPRRPFLAQILDIFKKVPKMATFAINMVRSEYSGNADDLKNCYLLFNSNHTEDSAYGNGVDFCRNCYDNSHIQKTELSYNSFFLTNCYETHFSVQCEGCVGMWFSKNCRGCTNCFGCINLRSQKYCIFNQQYSPEEYEKRLGAMRLHTWSGLQAAELQAYEFWLKHPNKFMQGVQNTNVSGEYITHSRNIRKSYIIRESENLKYTQYSQVPSSRECMDATFIGSQSELFYEVSICGWNATNLRFCWDCWDGGRDLEYSISCGRMAANLFGCVGITRQQYCILNKQYAKEEYMKLRDTIVKHMNEVPYIDALGRIYKYGEFFPPEFSPFAYQHTIVPEHFPMMREEVENYGAHWQDPNPSEYEITMSSDAIPDSIIDINDDILAEVIRCGNCRRAYRLIGPELHFLKQHKIPAPRMCVDCRHYARIAHRNKARLYERQCQCFGVVSQNGLYKNTAPHIHENTKCPNEFETSYAPDRPEIVYCEECYQNEVA</sequence>